<dbReference type="InterPro" id="IPR036128">
    <property type="entry name" value="Plus3-like_sf"/>
</dbReference>
<dbReference type="AlphaFoldDB" id="A0A8T0MNZ2"/>
<dbReference type="InterPro" id="IPR004343">
    <property type="entry name" value="Plus-3_dom"/>
</dbReference>
<name>A0A8T0MNZ2_PANVG</name>
<dbReference type="Pfam" id="PF03126">
    <property type="entry name" value="Plus-3"/>
    <property type="match status" value="1"/>
</dbReference>
<dbReference type="InterPro" id="IPR045894">
    <property type="entry name" value="At5g08430-like"/>
</dbReference>
<comment type="caution">
    <text evidence="5">The sequence shown here is derived from an EMBL/GenBank/DDBJ whole genome shotgun (WGS) entry which is preliminary data.</text>
</comment>
<feature type="domain" description="DM2" evidence="4">
    <location>
        <begin position="39"/>
        <end position="122"/>
    </location>
</feature>
<evidence type="ECO:0000259" key="3">
    <source>
        <dbReference type="PROSITE" id="PS51360"/>
    </source>
</evidence>
<feature type="region of interest" description="Disordered" evidence="2">
    <location>
        <begin position="497"/>
        <end position="518"/>
    </location>
</feature>
<dbReference type="SMART" id="SM00719">
    <property type="entry name" value="Plus3"/>
    <property type="match status" value="1"/>
</dbReference>
<protein>
    <submittedName>
        <fullName evidence="5">Uncharacterized protein</fullName>
    </submittedName>
</protein>
<dbReference type="SUPFAM" id="SSF159042">
    <property type="entry name" value="Plus3-like"/>
    <property type="match status" value="1"/>
</dbReference>
<accession>A0A8T0MNZ2</accession>
<dbReference type="Gene3D" id="3.90.70.200">
    <property type="entry name" value="Plus-3 domain"/>
    <property type="match status" value="1"/>
</dbReference>
<keyword evidence="6" id="KW-1185">Reference proteome</keyword>
<evidence type="ECO:0000256" key="1">
    <source>
        <dbReference type="SAM" id="Coils"/>
    </source>
</evidence>
<dbReference type="InterPro" id="IPR036885">
    <property type="entry name" value="SWIB_MDM2_dom_sf"/>
</dbReference>
<dbReference type="PANTHER" id="PTHR46851:SF21">
    <property type="entry name" value="OS01G0884500 PROTEIN"/>
    <property type="match status" value="1"/>
</dbReference>
<dbReference type="PANTHER" id="PTHR46851">
    <property type="entry name" value="OS01G0884500 PROTEIN"/>
    <property type="match status" value="1"/>
</dbReference>
<dbReference type="InterPro" id="IPR003121">
    <property type="entry name" value="SWIB_MDM2_domain"/>
</dbReference>
<evidence type="ECO:0000259" key="4">
    <source>
        <dbReference type="PROSITE" id="PS51925"/>
    </source>
</evidence>
<dbReference type="SUPFAM" id="SSF47592">
    <property type="entry name" value="SWIB/MDM2 domain"/>
    <property type="match status" value="1"/>
</dbReference>
<evidence type="ECO:0000313" key="6">
    <source>
        <dbReference type="Proteomes" id="UP000823388"/>
    </source>
</evidence>
<dbReference type="PROSITE" id="PS51360">
    <property type="entry name" value="PLUS3"/>
    <property type="match status" value="1"/>
</dbReference>
<gene>
    <name evidence="5" type="ORF">PVAP13_9NG350542</name>
</gene>
<proteinExistence type="predicted"/>
<dbReference type="Pfam" id="PF02201">
    <property type="entry name" value="SWIB"/>
    <property type="match status" value="1"/>
</dbReference>
<dbReference type="GO" id="GO:0003677">
    <property type="term" value="F:DNA binding"/>
    <property type="evidence" value="ECO:0007669"/>
    <property type="project" value="InterPro"/>
</dbReference>
<dbReference type="Gene3D" id="1.10.245.10">
    <property type="entry name" value="SWIB/MDM2 domain"/>
    <property type="match status" value="1"/>
</dbReference>
<dbReference type="Pfam" id="PF25980">
    <property type="entry name" value="NERD_plant"/>
    <property type="match status" value="1"/>
</dbReference>
<dbReference type="Proteomes" id="UP000823388">
    <property type="component" value="Chromosome 9N"/>
</dbReference>
<organism evidence="5 6">
    <name type="scientific">Panicum virgatum</name>
    <name type="common">Blackwell switchgrass</name>
    <dbReference type="NCBI Taxonomy" id="38727"/>
    <lineage>
        <taxon>Eukaryota</taxon>
        <taxon>Viridiplantae</taxon>
        <taxon>Streptophyta</taxon>
        <taxon>Embryophyta</taxon>
        <taxon>Tracheophyta</taxon>
        <taxon>Spermatophyta</taxon>
        <taxon>Magnoliopsida</taxon>
        <taxon>Liliopsida</taxon>
        <taxon>Poales</taxon>
        <taxon>Poaceae</taxon>
        <taxon>PACMAD clade</taxon>
        <taxon>Panicoideae</taxon>
        <taxon>Panicodae</taxon>
        <taxon>Paniceae</taxon>
        <taxon>Panicinae</taxon>
        <taxon>Panicum</taxon>
        <taxon>Panicum sect. Hiantes</taxon>
    </lineage>
</organism>
<feature type="compositionally biased region" description="Acidic residues" evidence="2">
    <location>
        <begin position="377"/>
        <end position="390"/>
    </location>
</feature>
<feature type="region of interest" description="Disordered" evidence="2">
    <location>
        <begin position="374"/>
        <end position="401"/>
    </location>
</feature>
<reference evidence="5" key="1">
    <citation type="submission" date="2020-05" db="EMBL/GenBank/DDBJ databases">
        <title>WGS assembly of Panicum virgatum.</title>
        <authorList>
            <person name="Lovell J.T."/>
            <person name="Jenkins J."/>
            <person name="Shu S."/>
            <person name="Juenger T.E."/>
            <person name="Schmutz J."/>
        </authorList>
    </citation>
    <scope>NUCLEOTIDE SEQUENCE</scope>
    <source>
        <strain evidence="5">AP13</strain>
    </source>
</reference>
<dbReference type="PROSITE" id="PS51925">
    <property type="entry name" value="SWIB_MDM2"/>
    <property type="match status" value="1"/>
</dbReference>
<feature type="coiled-coil region" evidence="1">
    <location>
        <begin position="342"/>
        <end position="369"/>
    </location>
</feature>
<keyword evidence="1" id="KW-0175">Coiled coil</keyword>
<evidence type="ECO:0000256" key="2">
    <source>
        <dbReference type="SAM" id="MobiDB-lite"/>
    </source>
</evidence>
<sequence>MSDTNIFAENAAIEKTIPLDSKGEQNKAITSLKKDKSNKKTYTGWGSEELMRLLSSSGKDTSKSLDEDEIVGVIMAYIKKKNLFKNNKKKSFLCDEKLHLLFGRRKVGCKSIRKFLAVHLAANSVSEDEIFYGSKDDDVPIMKKKPRVDGSEDDDDDGLIMKKKPRNSIDLKIVKRFSERNKRCFASLNENNIKLIYLRRYVVIDLLNHPDTFDQKVVGCFVRVKNAPIVHKYEMPKNPYQLGLVTGIKKSSEEYKMKDTCTNILLCVTGLWDDVKISMLSDEDFTQEECNDLVSSVKNGLLEKPTIAALEEKVATVHKDIVNHWIDKEVVRLERAIERANRKGWKQEFEELMQQLELLSTESERMRRLEEVPEIIADTEQDGNETELEVEASNSSQQNIDKEKDNASYFMAATENSKGSTNTLLPPLSPGAKQEVANSVHDHQEEPPKVENVLEGLRCLRIFKEKLTEVTQGTSSSNDLQVQPTKDAAEDVVESLRVHKQKPTKDARGQGTDLSSIPIEESLEAGEVGRVTPHSALHSQMNNTQDGSTGTMEIEKDETKHSRCKNSGGANFEEAIYLDSDRDEDLHIVEHRTEATRHVLGGL</sequence>
<feature type="domain" description="Plus3" evidence="3">
    <location>
        <begin position="187"/>
        <end position="322"/>
    </location>
</feature>
<evidence type="ECO:0000313" key="5">
    <source>
        <dbReference type="EMBL" id="KAG2538745.1"/>
    </source>
</evidence>
<dbReference type="InterPro" id="IPR058668">
    <property type="entry name" value="NERD_dom"/>
</dbReference>
<dbReference type="EMBL" id="CM029054">
    <property type="protein sequence ID" value="KAG2538745.1"/>
    <property type="molecule type" value="Genomic_DNA"/>
</dbReference>